<protein>
    <submittedName>
        <fullName evidence="13">Insulin-degrading-like enzyme, metalloprotease family M16A</fullName>
    </submittedName>
</protein>
<feature type="domain" description="Peptidase M16 middle/third" evidence="11">
    <location>
        <begin position="395"/>
        <end position="667"/>
    </location>
</feature>
<organism evidence="13 14">
    <name type="scientific">Thraustotheca clavata</name>
    <dbReference type="NCBI Taxonomy" id="74557"/>
    <lineage>
        <taxon>Eukaryota</taxon>
        <taxon>Sar</taxon>
        <taxon>Stramenopiles</taxon>
        <taxon>Oomycota</taxon>
        <taxon>Saprolegniomycetes</taxon>
        <taxon>Saprolegniales</taxon>
        <taxon>Achlyaceae</taxon>
        <taxon>Thraustotheca</taxon>
    </lineage>
</organism>
<name>A0A1V9ZBQ1_9STRA</name>
<dbReference type="AlphaFoldDB" id="A0A1V9ZBQ1"/>
<keyword evidence="3 13" id="KW-0645">Protease</keyword>
<dbReference type="PROSITE" id="PS00143">
    <property type="entry name" value="INSULINASE"/>
    <property type="match status" value="1"/>
</dbReference>
<accession>A0A1V9ZBQ1</accession>
<feature type="domain" description="Peptidase M16 C-terminal" evidence="10">
    <location>
        <begin position="187"/>
        <end position="374"/>
    </location>
</feature>
<dbReference type="GO" id="GO:0005829">
    <property type="term" value="C:cytosol"/>
    <property type="evidence" value="ECO:0007669"/>
    <property type="project" value="TreeGrafter"/>
</dbReference>
<evidence type="ECO:0000313" key="14">
    <source>
        <dbReference type="Proteomes" id="UP000243217"/>
    </source>
</evidence>
<dbReference type="GO" id="GO:0043171">
    <property type="term" value="P:peptide catabolic process"/>
    <property type="evidence" value="ECO:0007669"/>
    <property type="project" value="TreeGrafter"/>
</dbReference>
<evidence type="ECO:0000256" key="4">
    <source>
        <dbReference type="ARBA" id="ARBA00022723"/>
    </source>
</evidence>
<keyword evidence="6" id="KW-0862">Zinc</keyword>
<evidence type="ECO:0000256" key="3">
    <source>
        <dbReference type="ARBA" id="ARBA00022670"/>
    </source>
</evidence>
<dbReference type="GO" id="GO:0004222">
    <property type="term" value="F:metalloendopeptidase activity"/>
    <property type="evidence" value="ECO:0007669"/>
    <property type="project" value="InterPro"/>
</dbReference>
<comment type="caution">
    <text evidence="13">The sequence shown here is derived from an EMBL/GenBank/DDBJ whole genome shotgun (WGS) entry which is preliminary data.</text>
</comment>
<comment type="similarity">
    <text evidence="2 8">Belongs to the peptidase M16 family.</text>
</comment>
<feature type="domain" description="Peptidase M16 N-terminal" evidence="9">
    <location>
        <begin position="30"/>
        <end position="166"/>
    </location>
</feature>
<dbReference type="Gene3D" id="3.30.830.10">
    <property type="entry name" value="Metalloenzyme, LuxS/M16 peptidase-like"/>
    <property type="match status" value="4"/>
</dbReference>
<dbReference type="Pfam" id="PF22456">
    <property type="entry name" value="PqqF-like_C_4"/>
    <property type="match status" value="1"/>
</dbReference>
<dbReference type="PANTHER" id="PTHR43690:SF18">
    <property type="entry name" value="INSULIN-DEGRADING ENZYME-RELATED"/>
    <property type="match status" value="1"/>
</dbReference>
<feature type="domain" description="Coenzyme PQQ synthesis protein F-like C-terminal lobe" evidence="12">
    <location>
        <begin position="792"/>
        <end position="889"/>
    </location>
</feature>
<dbReference type="InterPro" id="IPR054734">
    <property type="entry name" value="PqqF-like_C_4"/>
</dbReference>
<evidence type="ECO:0000256" key="1">
    <source>
        <dbReference type="ARBA" id="ARBA00001947"/>
    </source>
</evidence>
<evidence type="ECO:0000256" key="5">
    <source>
        <dbReference type="ARBA" id="ARBA00022801"/>
    </source>
</evidence>
<evidence type="ECO:0000256" key="6">
    <source>
        <dbReference type="ARBA" id="ARBA00022833"/>
    </source>
</evidence>
<dbReference type="InterPro" id="IPR032632">
    <property type="entry name" value="Peptidase_M16_M"/>
</dbReference>
<dbReference type="SUPFAM" id="SSF63411">
    <property type="entry name" value="LuxS/MPP-like metallohydrolase"/>
    <property type="match status" value="4"/>
</dbReference>
<comment type="cofactor">
    <cofactor evidence="1">
        <name>Zn(2+)</name>
        <dbReference type="ChEBI" id="CHEBI:29105"/>
    </cofactor>
</comment>
<proteinExistence type="inferred from homology"/>
<reference evidence="13 14" key="1">
    <citation type="journal article" date="2014" name="Genome Biol. Evol.">
        <title>The secreted proteins of Achlya hypogyna and Thraustotheca clavata identify the ancestral oomycete secretome and reveal gene acquisitions by horizontal gene transfer.</title>
        <authorList>
            <person name="Misner I."/>
            <person name="Blouin N."/>
            <person name="Leonard G."/>
            <person name="Richards T.A."/>
            <person name="Lane C.E."/>
        </authorList>
    </citation>
    <scope>NUCLEOTIDE SEQUENCE [LARGE SCALE GENOMIC DNA]</scope>
    <source>
        <strain evidence="13 14">ATCC 34112</strain>
    </source>
</reference>
<dbReference type="InterPro" id="IPR007863">
    <property type="entry name" value="Peptidase_M16_C"/>
</dbReference>
<evidence type="ECO:0000259" key="9">
    <source>
        <dbReference type="Pfam" id="PF00675"/>
    </source>
</evidence>
<dbReference type="InterPro" id="IPR001431">
    <property type="entry name" value="Pept_M16_Zn_BS"/>
</dbReference>
<dbReference type="EMBL" id="JNBS01002112">
    <property type="protein sequence ID" value="OQR95414.1"/>
    <property type="molecule type" value="Genomic_DNA"/>
</dbReference>
<dbReference type="GO" id="GO:0046872">
    <property type="term" value="F:metal ion binding"/>
    <property type="evidence" value="ECO:0007669"/>
    <property type="project" value="UniProtKB-KW"/>
</dbReference>
<keyword evidence="7 13" id="KW-0482">Metalloprotease</keyword>
<dbReference type="InterPro" id="IPR011765">
    <property type="entry name" value="Pept_M16_N"/>
</dbReference>
<dbReference type="FunFam" id="3.30.830.10:FF:000005">
    <property type="entry name" value="nardilysin isoform X1"/>
    <property type="match status" value="1"/>
</dbReference>
<keyword evidence="4" id="KW-0479">Metal-binding</keyword>
<keyword evidence="14" id="KW-1185">Reference proteome</keyword>
<evidence type="ECO:0000259" key="12">
    <source>
        <dbReference type="Pfam" id="PF22456"/>
    </source>
</evidence>
<dbReference type="Pfam" id="PF05193">
    <property type="entry name" value="Peptidase_M16_C"/>
    <property type="match status" value="1"/>
</dbReference>
<dbReference type="Pfam" id="PF16187">
    <property type="entry name" value="Peptidase_M16_M"/>
    <property type="match status" value="1"/>
</dbReference>
<dbReference type="Pfam" id="PF00675">
    <property type="entry name" value="Peptidase_M16"/>
    <property type="match status" value="1"/>
</dbReference>
<dbReference type="Proteomes" id="UP000243217">
    <property type="component" value="Unassembled WGS sequence"/>
</dbReference>
<dbReference type="OrthoDB" id="952271at2759"/>
<evidence type="ECO:0000256" key="2">
    <source>
        <dbReference type="ARBA" id="ARBA00007261"/>
    </source>
</evidence>
<dbReference type="InterPro" id="IPR050626">
    <property type="entry name" value="Peptidase_M16"/>
</dbReference>
<dbReference type="PANTHER" id="PTHR43690">
    <property type="entry name" value="NARDILYSIN"/>
    <property type="match status" value="1"/>
</dbReference>
<dbReference type="STRING" id="74557.A0A1V9ZBQ1"/>
<gene>
    <name evidence="13" type="ORF">THRCLA_07886</name>
</gene>
<evidence type="ECO:0000313" key="13">
    <source>
        <dbReference type="EMBL" id="OQR95414.1"/>
    </source>
</evidence>
<keyword evidence="5" id="KW-0378">Hydrolase</keyword>
<evidence type="ECO:0000259" key="11">
    <source>
        <dbReference type="Pfam" id="PF16187"/>
    </source>
</evidence>
<dbReference type="InterPro" id="IPR011249">
    <property type="entry name" value="Metalloenz_LuxS/M16"/>
</dbReference>
<dbReference type="GO" id="GO:0005739">
    <property type="term" value="C:mitochondrion"/>
    <property type="evidence" value="ECO:0007669"/>
    <property type="project" value="TreeGrafter"/>
</dbReference>
<evidence type="ECO:0000256" key="7">
    <source>
        <dbReference type="ARBA" id="ARBA00023049"/>
    </source>
</evidence>
<dbReference type="FunFam" id="3.30.830.10:FF:000012">
    <property type="entry name" value="Protease 3"/>
    <property type="match status" value="1"/>
</dbReference>
<evidence type="ECO:0000256" key="8">
    <source>
        <dbReference type="RuleBase" id="RU004447"/>
    </source>
</evidence>
<dbReference type="GO" id="GO:0051603">
    <property type="term" value="P:proteolysis involved in protein catabolic process"/>
    <property type="evidence" value="ECO:0007669"/>
    <property type="project" value="TreeGrafter"/>
</dbReference>
<sequence length="992" mass="112894">MVVRCSGGIQVSAMDTREYAHFTLPNGLDVLVISDPSTEQAAAALTVGVGFLSDPQDIPGLAHFCEHMLFLGTEKYPDENAFQNFISAHFGSTNAYTTSVQTTYYFDIAPLYLTQALDYFSAFFTCPLFTQSATNREMQAVHSEHSANIQSDVWRHQQVLRAIGNPNHAYQKFGTGTFSTLNQPHVREALLEYHSKYYTAGRMKLVVTGKESVAELQNIVSSFFQDIPVDQQCKCHPYLMNLANTASTPCPILYNVNGQLPYMPEQLGQHVKIVPVIDQHCIHLLFPVPPISPTEYGVDAHSMLSEILGHEGDGSLLSLFKSKHWAYMLSAGVFNDEVEWTFFTISIKCTAQGMQHLSEIVDYTFQMVQLVQEDSLSNLTWRANEYVSLYQLEIQFHEKEDPASYCAHLASRLHIYPPKYCVTGDILNTNLCISDYEKTLAVLNSSNMLLVSVSYAYLNEATKVEPWYGTQYSTEQIDRELINKWATLKPKSEELALYSPNIFIPENLDILPYTEGSGPKILRNDSHCRFWYLPDYTYKQPKVFLSLRFASGALGMNPYSSIFTDMFVECVNEVLNPIAYDASRAGLNYQLHEGVTSLTLMVDGFSSTVPKFTDMILSRLTNFVISNETFERVHETVLRKYDNFVSYIEPQQHAEWICKELLYHYFVGFEDLTQVMSAWTIKEFQNMTRELFHQCHVTGLVQGNMSEQNVKEWLNSIVSTVLATPDKSVALPPDFMSYSRMIELPTGQYLYKTKGRNAANNNSVVRAMYQVTPIATALASQSYWTNCAALYTQLTMDLCFATLRTEEQLGYTVYSGLSTMGNILYYSVVVESATYSPNHVQQRIDAFHIRCREYLINLSTEVFQKHIQTLVQSWLQAPTSLYQETNRAWSNILLHLPPLSTNANDAMLLQTLRIDDVMAFYDQFIDPRQAAVLSIHVYGRPYFDEMTLDPTNPQLITTIEAFKQNKNLFPRPVVHPLDEEVFNKTGAKCWHE</sequence>
<evidence type="ECO:0000259" key="10">
    <source>
        <dbReference type="Pfam" id="PF05193"/>
    </source>
</evidence>